<keyword evidence="12" id="KW-1185">Reference proteome</keyword>
<evidence type="ECO:0000256" key="3">
    <source>
        <dbReference type="ARBA" id="ARBA00022512"/>
    </source>
</evidence>
<keyword evidence="10" id="KW-1133">Transmembrane helix</keyword>
<dbReference type="PROSITE" id="PS00502">
    <property type="entry name" value="POLYGALACTURONASE"/>
    <property type="match status" value="1"/>
</dbReference>
<keyword evidence="3" id="KW-0134">Cell wall</keyword>
<dbReference type="GO" id="GO:0004650">
    <property type="term" value="F:polygalacturonase activity"/>
    <property type="evidence" value="ECO:0007669"/>
    <property type="project" value="InterPro"/>
</dbReference>
<evidence type="ECO:0000256" key="4">
    <source>
        <dbReference type="ARBA" id="ARBA00022525"/>
    </source>
</evidence>
<dbReference type="EMBL" id="JARBHA010000020">
    <property type="protein sequence ID" value="KAJ9669877.1"/>
    <property type="molecule type" value="Genomic_DNA"/>
</dbReference>
<organism evidence="11 12">
    <name type="scientific">Vitis rotundifolia</name>
    <name type="common">Muscadine grape</name>
    <dbReference type="NCBI Taxonomy" id="103349"/>
    <lineage>
        <taxon>Eukaryota</taxon>
        <taxon>Viridiplantae</taxon>
        <taxon>Streptophyta</taxon>
        <taxon>Embryophyta</taxon>
        <taxon>Tracheophyta</taxon>
        <taxon>Spermatophyta</taxon>
        <taxon>Magnoliopsida</taxon>
        <taxon>eudicotyledons</taxon>
        <taxon>Gunneridae</taxon>
        <taxon>Pentapetalae</taxon>
        <taxon>rosids</taxon>
        <taxon>Vitales</taxon>
        <taxon>Vitaceae</taxon>
        <taxon>Viteae</taxon>
        <taxon>Vitis</taxon>
    </lineage>
</organism>
<evidence type="ECO:0000313" key="11">
    <source>
        <dbReference type="EMBL" id="KAJ9669877.1"/>
    </source>
</evidence>
<dbReference type="Proteomes" id="UP001168098">
    <property type="component" value="Unassembled WGS sequence"/>
</dbReference>
<dbReference type="Gene3D" id="2.160.20.10">
    <property type="entry name" value="Single-stranded right-handed beta-helix, Pectin lyase-like"/>
    <property type="match status" value="1"/>
</dbReference>
<dbReference type="GO" id="GO:0005975">
    <property type="term" value="P:carbohydrate metabolic process"/>
    <property type="evidence" value="ECO:0007669"/>
    <property type="project" value="InterPro"/>
</dbReference>
<evidence type="ECO:0000256" key="5">
    <source>
        <dbReference type="ARBA" id="ARBA00022801"/>
    </source>
</evidence>
<comment type="similarity">
    <text evidence="2 9">Belongs to the glycosyl hydrolase 28 family.</text>
</comment>
<evidence type="ECO:0008006" key="13">
    <source>
        <dbReference type="Google" id="ProtNLM"/>
    </source>
</evidence>
<reference evidence="11 12" key="1">
    <citation type="journal article" date="2023" name="BMC Biotechnol.">
        <title>Vitis rotundifolia cv Carlos genome sequencing.</title>
        <authorList>
            <person name="Huff M."/>
            <person name="Hulse-Kemp A."/>
            <person name="Scheffler B."/>
            <person name="Youngblood R."/>
            <person name="Simpson S."/>
            <person name="Babiker E."/>
            <person name="Staton M."/>
        </authorList>
    </citation>
    <scope>NUCLEOTIDE SEQUENCE [LARGE SCALE GENOMIC DNA]</scope>
    <source>
        <tissue evidence="11">Leaf</tissue>
    </source>
</reference>
<dbReference type="GO" id="GO:0071555">
    <property type="term" value="P:cell wall organization"/>
    <property type="evidence" value="ECO:0007669"/>
    <property type="project" value="UniProtKB-KW"/>
</dbReference>
<keyword evidence="10" id="KW-0472">Membrane</keyword>
<keyword evidence="6 9" id="KW-0326">Glycosidase</keyword>
<evidence type="ECO:0000256" key="8">
    <source>
        <dbReference type="PROSITE-ProRule" id="PRU10052"/>
    </source>
</evidence>
<keyword evidence="10" id="KW-0812">Transmembrane</keyword>
<dbReference type="AlphaFoldDB" id="A0AA39D5D2"/>
<dbReference type="InterPro" id="IPR012334">
    <property type="entry name" value="Pectin_lyas_fold"/>
</dbReference>
<dbReference type="SUPFAM" id="SSF51126">
    <property type="entry name" value="Pectin lyase-like"/>
    <property type="match status" value="1"/>
</dbReference>
<feature type="transmembrane region" description="Helical" evidence="10">
    <location>
        <begin position="7"/>
        <end position="26"/>
    </location>
</feature>
<dbReference type="PANTHER" id="PTHR31375">
    <property type="match status" value="1"/>
</dbReference>
<dbReference type="SMART" id="SM00710">
    <property type="entry name" value="PbH1"/>
    <property type="match status" value="5"/>
</dbReference>
<accession>A0AA39D5D2</accession>
<evidence type="ECO:0000256" key="2">
    <source>
        <dbReference type="ARBA" id="ARBA00008834"/>
    </source>
</evidence>
<comment type="subcellular location">
    <subcellularLocation>
        <location evidence="1">Secreted</location>
        <location evidence="1">Cell wall</location>
    </subcellularLocation>
</comment>
<name>A0AA39D5D2_VITRO</name>
<evidence type="ECO:0000313" key="12">
    <source>
        <dbReference type="Proteomes" id="UP001168098"/>
    </source>
</evidence>
<evidence type="ECO:0000256" key="7">
    <source>
        <dbReference type="ARBA" id="ARBA00023316"/>
    </source>
</evidence>
<feature type="active site" evidence="8">
    <location>
        <position position="249"/>
    </location>
</feature>
<evidence type="ECO:0000256" key="9">
    <source>
        <dbReference type="RuleBase" id="RU361169"/>
    </source>
</evidence>
<sequence>MGRLLDISYFLSLFFILIITILNNPFSSATQVYDVKSFGAKPDGLSDSTKAFLNAWAAACASTASSPVIYVPKGRYLLHPAVFSGRYCTSAHITILINGTLVAPADYRILGKANNWLSFEGVSGVSILGGAFDAKGPALWACKAAGNQHCPSGATTLSFTNSNNIMIKGMLSLNSQMFHIVINGCSNVHLQGVNIIASGNSPNTDGIHVQRSTDIAIIRSTIRTGDDCISIGPGTKNLWMEGIECGPGHGISIGSLAKDLEEEGVQNVTVKNAAFTGTQNGLRIKSWARPSKGFVKGVHFEGVTMDNVQSPIVIDQNYCPHNQGCPSQESGVKVSDVTYKGIRGTSATKVAVKFDCSAANPCTSLRLEDVKLTYTNEDQVAQASCSNASGKAYGLVQPNSCL</sequence>
<dbReference type="InterPro" id="IPR006626">
    <property type="entry name" value="PbH1"/>
</dbReference>
<keyword evidence="4" id="KW-0964">Secreted</keyword>
<dbReference type="FunFam" id="2.160.20.10:FF:000016">
    <property type="entry name" value="Polygalacturonase 7"/>
    <property type="match status" value="1"/>
</dbReference>
<comment type="caution">
    <text evidence="11">The sequence shown here is derived from an EMBL/GenBank/DDBJ whole genome shotgun (WGS) entry which is preliminary data.</text>
</comment>
<evidence type="ECO:0000256" key="10">
    <source>
        <dbReference type="SAM" id="Phobius"/>
    </source>
</evidence>
<evidence type="ECO:0000256" key="6">
    <source>
        <dbReference type="ARBA" id="ARBA00023295"/>
    </source>
</evidence>
<dbReference type="InterPro" id="IPR011050">
    <property type="entry name" value="Pectin_lyase_fold/virulence"/>
</dbReference>
<keyword evidence="7" id="KW-0961">Cell wall biogenesis/degradation</keyword>
<proteinExistence type="inferred from homology"/>
<protein>
    <recommendedName>
        <fullName evidence="13">Polygalacturonase</fullName>
    </recommendedName>
</protein>
<dbReference type="InterPro" id="IPR000743">
    <property type="entry name" value="Glyco_hydro_28"/>
</dbReference>
<keyword evidence="5 9" id="KW-0378">Hydrolase</keyword>
<gene>
    <name evidence="11" type="ORF">PVL29_026445</name>
</gene>
<dbReference type="Pfam" id="PF00295">
    <property type="entry name" value="Glyco_hydro_28"/>
    <property type="match status" value="1"/>
</dbReference>
<evidence type="ECO:0000256" key="1">
    <source>
        <dbReference type="ARBA" id="ARBA00004191"/>
    </source>
</evidence>